<proteinExistence type="predicted"/>
<accession>A0A0C3C5M4</accession>
<dbReference type="EMBL" id="KN831788">
    <property type="protein sequence ID" value="KIM38906.1"/>
    <property type="molecule type" value="Genomic_DNA"/>
</dbReference>
<gene>
    <name evidence="1" type="ORF">M413DRAFT_239158</name>
</gene>
<sequence>MPLPSRDQRKALDFHRTRRSLTSFLRIFACFSQPIVPAIFKTKPKKIYFNVQGSFCEGTGGAC</sequence>
<keyword evidence="2" id="KW-1185">Reference proteome</keyword>
<dbReference type="HOGENOM" id="CLU_2886027_0_0_1"/>
<evidence type="ECO:0000313" key="2">
    <source>
        <dbReference type="Proteomes" id="UP000053424"/>
    </source>
</evidence>
<name>A0A0C3C5M4_HEBCY</name>
<dbReference type="AlphaFoldDB" id="A0A0C3C5M4"/>
<organism evidence="1 2">
    <name type="scientific">Hebeloma cylindrosporum</name>
    <dbReference type="NCBI Taxonomy" id="76867"/>
    <lineage>
        <taxon>Eukaryota</taxon>
        <taxon>Fungi</taxon>
        <taxon>Dikarya</taxon>
        <taxon>Basidiomycota</taxon>
        <taxon>Agaricomycotina</taxon>
        <taxon>Agaricomycetes</taxon>
        <taxon>Agaricomycetidae</taxon>
        <taxon>Agaricales</taxon>
        <taxon>Agaricineae</taxon>
        <taxon>Hymenogastraceae</taxon>
        <taxon>Hebeloma</taxon>
    </lineage>
</organism>
<reference evidence="2" key="2">
    <citation type="submission" date="2015-01" db="EMBL/GenBank/DDBJ databases">
        <title>Evolutionary Origins and Diversification of the Mycorrhizal Mutualists.</title>
        <authorList>
            <consortium name="DOE Joint Genome Institute"/>
            <consortium name="Mycorrhizal Genomics Consortium"/>
            <person name="Kohler A."/>
            <person name="Kuo A."/>
            <person name="Nagy L.G."/>
            <person name="Floudas D."/>
            <person name="Copeland A."/>
            <person name="Barry K.W."/>
            <person name="Cichocki N."/>
            <person name="Veneault-Fourrey C."/>
            <person name="LaButti K."/>
            <person name="Lindquist E.A."/>
            <person name="Lipzen A."/>
            <person name="Lundell T."/>
            <person name="Morin E."/>
            <person name="Murat C."/>
            <person name="Riley R."/>
            <person name="Ohm R."/>
            <person name="Sun H."/>
            <person name="Tunlid A."/>
            <person name="Henrissat B."/>
            <person name="Grigoriev I.V."/>
            <person name="Hibbett D.S."/>
            <person name="Martin F."/>
        </authorList>
    </citation>
    <scope>NUCLEOTIDE SEQUENCE [LARGE SCALE GENOMIC DNA]</scope>
    <source>
        <strain evidence="2">h7</strain>
    </source>
</reference>
<dbReference type="Proteomes" id="UP000053424">
    <property type="component" value="Unassembled WGS sequence"/>
</dbReference>
<protein>
    <submittedName>
        <fullName evidence="1">Uncharacterized protein</fullName>
    </submittedName>
</protein>
<reference evidence="1 2" key="1">
    <citation type="submission" date="2014-04" db="EMBL/GenBank/DDBJ databases">
        <authorList>
            <consortium name="DOE Joint Genome Institute"/>
            <person name="Kuo A."/>
            <person name="Gay G."/>
            <person name="Dore J."/>
            <person name="Kohler A."/>
            <person name="Nagy L.G."/>
            <person name="Floudas D."/>
            <person name="Copeland A."/>
            <person name="Barry K.W."/>
            <person name="Cichocki N."/>
            <person name="Veneault-Fourrey C."/>
            <person name="LaButti K."/>
            <person name="Lindquist E.A."/>
            <person name="Lipzen A."/>
            <person name="Lundell T."/>
            <person name="Morin E."/>
            <person name="Murat C."/>
            <person name="Sun H."/>
            <person name="Tunlid A."/>
            <person name="Henrissat B."/>
            <person name="Grigoriev I.V."/>
            <person name="Hibbett D.S."/>
            <person name="Martin F."/>
            <person name="Nordberg H.P."/>
            <person name="Cantor M.N."/>
            <person name="Hua S.X."/>
        </authorList>
    </citation>
    <scope>NUCLEOTIDE SEQUENCE [LARGE SCALE GENOMIC DNA]</scope>
    <source>
        <strain evidence="2">h7</strain>
    </source>
</reference>
<evidence type="ECO:0000313" key="1">
    <source>
        <dbReference type="EMBL" id="KIM38906.1"/>
    </source>
</evidence>